<sequence>MKIETVEVFPLEYPTKGYFKFFTTPLGHSGRPAVMIKLTTADGLVGWGQAVPIATWCSETLEASVIALKNYYAPSLIGQEIETIADAHLIMEKAIRPEFSTSMPLTRAGIDMALHDLFGKAQGQSLAELWGRPRRGRMELSWTVNVTSLDGVGESVNAGKRLGYRHFNVKVAPDPVFDLEVVKMVRDAAPDGFLWTDANTAYTVDDALSVAPKLADLGVQVFESPLPPNRISGYQALKKQGALDVYMDEGVVSPVELEEFIKLGMLDGMAMKPSRCGGLTSNKRQIELCMEHGLKWVGSGLCDPDLSLGAALSLYDAFGLPEAAALNGPQFLDASVLKNPVVIENAVAEVPDGPGLGLEVDEEKLNALSAETAERWGLK</sequence>
<dbReference type="GO" id="GO:0016854">
    <property type="term" value="F:racemase and epimerase activity"/>
    <property type="evidence" value="ECO:0007669"/>
    <property type="project" value="UniProtKB-ARBA"/>
</dbReference>
<evidence type="ECO:0000256" key="1">
    <source>
        <dbReference type="ARBA" id="ARBA00008031"/>
    </source>
</evidence>
<dbReference type="EMBL" id="CAAHFG010000005">
    <property type="protein sequence ID" value="VGO17794.1"/>
    <property type="molecule type" value="Genomic_DNA"/>
</dbReference>
<dbReference type="PANTHER" id="PTHR48073">
    <property type="entry name" value="O-SUCCINYLBENZOATE SYNTHASE-RELATED"/>
    <property type="match status" value="1"/>
</dbReference>
<dbReference type="InterPro" id="IPR029017">
    <property type="entry name" value="Enolase-like_N"/>
</dbReference>
<evidence type="ECO:0000259" key="4">
    <source>
        <dbReference type="SMART" id="SM00922"/>
    </source>
</evidence>
<dbReference type="InterPro" id="IPR029065">
    <property type="entry name" value="Enolase_C-like"/>
</dbReference>
<organism evidence="5 6">
    <name type="scientific">Pontiella desulfatans</name>
    <dbReference type="NCBI Taxonomy" id="2750659"/>
    <lineage>
        <taxon>Bacteria</taxon>
        <taxon>Pseudomonadati</taxon>
        <taxon>Kiritimatiellota</taxon>
        <taxon>Kiritimatiellia</taxon>
        <taxon>Kiritimatiellales</taxon>
        <taxon>Pontiellaceae</taxon>
        <taxon>Pontiella</taxon>
    </lineage>
</organism>
<name>A0A6C2UEJ8_PONDE</name>
<dbReference type="InterPro" id="IPR036849">
    <property type="entry name" value="Enolase-like_C_sf"/>
</dbReference>
<dbReference type="SFLD" id="SFLDS00001">
    <property type="entry name" value="Enolase"/>
    <property type="match status" value="1"/>
</dbReference>
<dbReference type="InterPro" id="IPR013342">
    <property type="entry name" value="Mandelate_racemase_C"/>
</dbReference>
<reference evidence="5 6" key="1">
    <citation type="submission" date="2019-04" db="EMBL/GenBank/DDBJ databases">
        <authorList>
            <person name="Van Vliet M D."/>
        </authorList>
    </citation>
    <scope>NUCLEOTIDE SEQUENCE [LARGE SCALE GENOMIC DNA]</scope>
    <source>
        <strain evidence="5 6">F1</strain>
    </source>
</reference>
<dbReference type="Pfam" id="PF02746">
    <property type="entry name" value="MR_MLE_N"/>
    <property type="match status" value="1"/>
</dbReference>
<keyword evidence="6" id="KW-1185">Reference proteome</keyword>
<evidence type="ECO:0000313" key="6">
    <source>
        <dbReference type="Proteomes" id="UP000366872"/>
    </source>
</evidence>
<dbReference type="Gene3D" id="3.20.20.120">
    <property type="entry name" value="Enolase-like C-terminal domain"/>
    <property type="match status" value="1"/>
</dbReference>
<accession>A0A6C2UEJ8</accession>
<protein>
    <submittedName>
        <fullName evidence="5">O-succinylbenzoate synthase</fullName>
    </submittedName>
</protein>
<dbReference type="SMART" id="SM00922">
    <property type="entry name" value="MR_MLE"/>
    <property type="match status" value="1"/>
</dbReference>
<dbReference type="Proteomes" id="UP000366872">
    <property type="component" value="Unassembled WGS sequence"/>
</dbReference>
<gene>
    <name evidence="5" type="primary">menC_2</name>
    <name evidence="5" type="ORF">PDESU_06396</name>
</gene>
<keyword evidence="2" id="KW-0479">Metal-binding</keyword>
<feature type="domain" description="Mandelate racemase/muconate lactonizing enzyme C-terminal" evidence="4">
    <location>
        <begin position="149"/>
        <end position="244"/>
    </location>
</feature>
<dbReference type="GO" id="GO:0006518">
    <property type="term" value="P:peptide metabolic process"/>
    <property type="evidence" value="ECO:0007669"/>
    <property type="project" value="UniProtKB-ARBA"/>
</dbReference>
<proteinExistence type="inferred from homology"/>
<dbReference type="SFLD" id="SFLDG00180">
    <property type="entry name" value="muconate_cycloisomerase"/>
    <property type="match status" value="1"/>
</dbReference>
<keyword evidence="3" id="KW-0413">Isomerase</keyword>
<comment type="similarity">
    <text evidence="1">Belongs to the mandelate racemase/muconate lactonizing enzyme family.</text>
</comment>
<evidence type="ECO:0000256" key="3">
    <source>
        <dbReference type="ARBA" id="ARBA00023235"/>
    </source>
</evidence>
<dbReference type="SUPFAM" id="SSF54826">
    <property type="entry name" value="Enolase N-terminal domain-like"/>
    <property type="match status" value="1"/>
</dbReference>
<dbReference type="SUPFAM" id="SSF51604">
    <property type="entry name" value="Enolase C-terminal domain-like"/>
    <property type="match status" value="1"/>
</dbReference>
<dbReference type="PANTHER" id="PTHR48073:SF2">
    <property type="entry name" value="O-SUCCINYLBENZOATE SYNTHASE"/>
    <property type="match status" value="1"/>
</dbReference>
<evidence type="ECO:0000256" key="2">
    <source>
        <dbReference type="ARBA" id="ARBA00022723"/>
    </source>
</evidence>
<dbReference type="InterPro" id="IPR013341">
    <property type="entry name" value="Mandelate_racemase_N_dom"/>
</dbReference>
<dbReference type="AlphaFoldDB" id="A0A6C2UEJ8"/>
<dbReference type="RefSeq" id="WP_168442730.1">
    <property type="nucleotide sequence ID" value="NZ_CAAHFG010000005.1"/>
</dbReference>
<dbReference type="Pfam" id="PF13378">
    <property type="entry name" value="MR_MLE_C"/>
    <property type="match status" value="1"/>
</dbReference>
<dbReference type="GO" id="GO:0046872">
    <property type="term" value="F:metal ion binding"/>
    <property type="evidence" value="ECO:0007669"/>
    <property type="project" value="UniProtKB-KW"/>
</dbReference>
<evidence type="ECO:0000313" key="5">
    <source>
        <dbReference type="EMBL" id="VGO17794.1"/>
    </source>
</evidence>
<dbReference type="Gene3D" id="3.30.390.10">
    <property type="entry name" value="Enolase-like, N-terminal domain"/>
    <property type="match status" value="1"/>
</dbReference>